<keyword evidence="1" id="KW-0805">Transcription regulation</keyword>
<evidence type="ECO:0000313" key="5">
    <source>
        <dbReference type="EMBL" id="WOB10927.1"/>
    </source>
</evidence>
<protein>
    <submittedName>
        <fullName evidence="5">Metalloregulator ArsR/SmtB family transcription factor</fullName>
    </submittedName>
</protein>
<gene>
    <name evidence="5" type="ORF">RXV79_12935</name>
</gene>
<dbReference type="SMART" id="SM00418">
    <property type="entry name" value="HTH_ARSR"/>
    <property type="match status" value="1"/>
</dbReference>
<feature type="domain" description="HTH arsR-type" evidence="4">
    <location>
        <begin position="11"/>
        <end position="106"/>
    </location>
</feature>
<dbReference type="PANTHER" id="PTHR33154:SF33">
    <property type="entry name" value="TRANSCRIPTIONAL REPRESSOR SDPR"/>
    <property type="match status" value="1"/>
</dbReference>
<dbReference type="InterPro" id="IPR051081">
    <property type="entry name" value="HTH_MetalResp_TranReg"/>
</dbReference>
<dbReference type="CDD" id="cd00090">
    <property type="entry name" value="HTH_ARSR"/>
    <property type="match status" value="1"/>
</dbReference>
<evidence type="ECO:0000256" key="2">
    <source>
        <dbReference type="ARBA" id="ARBA00023125"/>
    </source>
</evidence>
<dbReference type="Gene3D" id="1.10.10.10">
    <property type="entry name" value="Winged helix-like DNA-binding domain superfamily/Winged helix DNA-binding domain"/>
    <property type="match status" value="1"/>
</dbReference>
<name>A0ABZ0D105_9BURK</name>
<dbReference type="InterPro" id="IPR036388">
    <property type="entry name" value="WH-like_DNA-bd_sf"/>
</dbReference>
<reference evidence="5 6" key="1">
    <citation type="submission" date="2023-10" db="EMBL/GenBank/DDBJ databases">
        <title>Bacteria for the degradation of biodegradable plastic PBAT(Polybutylene adipate terephthalate).</title>
        <authorList>
            <person name="Weon H.-Y."/>
            <person name="Yeon J."/>
        </authorList>
    </citation>
    <scope>NUCLEOTIDE SEQUENCE [LARGE SCALE GENOMIC DNA]</scope>
    <source>
        <strain evidence="5 6">SBD 7-3</strain>
    </source>
</reference>
<keyword evidence="2" id="KW-0238">DNA-binding</keyword>
<dbReference type="InterPro" id="IPR011991">
    <property type="entry name" value="ArsR-like_HTH"/>
</dbReference>
<proteinExistence type="predicted"/>
<dbReference type="PROSITE" id="PS50987">
    <property type="entry name" value="HTH_ARSR_2"/>
    <property type="match status" value="1"/>
</dbReference>
<accession>A0ABZ0D105</accession>
<dbReference type="Proteomes" id="UP001303946">
    <property type="component" value="Chromosome"/>
</dbReference>
<dbReference type="SUPFAM" id="SSF46785">
    <property type="entry name" value="Winged helix' DNA-binding domain"/>
    <property type="match status" value="1"/>
</dbReference>
<dbReference type="InterPro" id="IPR001845">
    <property type="entry name" value="HTH_ArsR_DNA-bd_dom"/>
</dbReference>
<organism evidence="5 6">
    <name type="scientific">Piscinibacter gummiphilus</name>
    <dbReference type="NCBI Taxonomy" id="946333"/>
    <lineage>
        <taxon>Bacteria</taxon>
        <taxon>Pseudomonadati</taxon>
        <taxon>Pseudomonadota</taxon>
        <taxon>Betaproteobacteria</taxon>
        <taxon>Burkholderiales</taxon>
        <taxon>Sphaerotilaceae</taxon>
        <taxon>Piscinibacter</taxon>
    </lineage>
</organism>
<dbReference type="PANTHER" id="PTHR33154">
    <property type="entry name" value="TRANSCRIPTIONAL REGULATOR, ARSR FAMILY"/>
    <property type="match status" value="1"/>
</dbReference>
<evidence type="ECO:0000256" key="1">
    <source>
        <dbReference type="ARBA" id="ARBA00023015"/>
    </source>
</evidence>
<dbReference type="RefSeq" id="WP_316703867.1">
    <property type="nucleotide sequence ID" value="NZ_CP136336.1"/>
</dbReference>
<dbReference type="PRINTS" id="PR00778">
    <property type="entry name" value="HTHARSR"/>
</dbReference>
<dbReference type="EMBL" id="CP136336">
    <property type="protein sequence ID" value="WOB10927.1"/>
    <property type="molecule type" value="Genomic_DNA"/>
</dbReference>
<keyword evidence="6" id="KW-1185">Reference proteome</keyword>
<dbReference type="NCBIfam" id="NF033788">
    <property type="entry name" value="HTH_metalloreg"/>
    <property type="match status" value="1"/>
</dbReference>
<dbReference type="InterPro" id="IPR036390">
    <property type="entry name" value="WH_DNA-bd_sf"/>
</dbReference>
<evidence type="ECO:0000313" key="6">
    <source>
        <dbReference type="Proteomes" id="UP001303946"/>
    </source>
</evidence>
<evidence type="ECO:0000256" key="3">
    <source>
        <dbReference type="ARBA" id="ARBA00023163"/>
    </source>
</evidence>
<evidence type="ECO:0000259" key="4">
    <source>
        <dbReference type="PROSITE" id="PS50987"/>
    </source>
</evidence>
<sequence length="115" mass="12800">MVKSKSREQIADACVAMLDTGFFRALCEPVRVEILRQLILKGRADVNTIAEEMPQDRSVIARHLQLMERAGLLTSQVEGRHTFYEIDGPAVVDRMSQVTSALEAIVPMCCPGRGR</sequence>
<dbReference type="Pfam" id="PF01022">
    <property type="entry name" value="HTH_5"/>
    <property type="match status" value="1"/>
</dbReference>
<keyword evidence="3" id="KW-0804">Transcription</keyword>